<evidence type="ECO:0000259" key="10">
    <source>
        <dbReference type="PROSITE" id="PS51847"/>
    </source>
</evidence>
<keyword evidence="8" id="KW-0472">Membrane</keyword>
<evidence type="ECO:0000313" key="12">
    <source>
        <dbReference type="Proteomes" id="UP001187192"/>
    </source>
</evidence>
<name>A0AA88DIM0_FICCA</name>
<evidence type="ECO:0000313" key="11">
    <source>
        <dbReference type="EMBL" id="GMN46119.1"/>
    </source>
</evidence>
<dbReference type="Proteomes" id="UP001187192">
    <property type="component" value="Unassembled WGS sequence"/>
</dbReference>
<keyword evidence="6" id="KW-0445">Lipid transport</keyword>
<feature type="compositionally biased region" description="Polar residues" evidence="9">
    <location>
        <begin position="709"/>
        <end position="724"/>
    </location>
</feature>
<keyword evidence="5" id="KW-1133">Transmembrane helix</keyword>
<feature type="compositionally biased region" description="Low complexity" evidence="9">
    <location>
        <begin position="287"/>
        <end position="304"/>
    </location>
</feature>
<feature type="compositionally biased region" description="Basic and acidic residues" evidence="9">
    <location>
        <begin position="740"/>
        <end position="773"/>
    </location>
</feature>
<dbReference type="CDD" id="cd21675">
    <property type="entry name" value="SMP_TEX2"/>
    <property type="match status" value="1"/>
</dbReference>
<dbReference type="PROSITE" id="PS51847">
    <property type="entry name" value="SMP"/>
    <property type="match status" value="1"/>
</dbReference>
<feature type="compositionally biased region" description="Polar residues" evidence="9">
    <location>
        <begin position="634"/>
        <end position="679"/>
    </location>
</feature>
<protein>
    <recommendedName>
        <fullName evidence="10">SMP-LTD domain-containing protein</fullName>
    </recommendedName>
</protein>
<comment type="caution">
    <text evidence="11">The sequence shown here is derived from an EMBL/GenBank/DDBJ whole genome shotgun (WGS) entry which is preliminary data.</text>
</comment>
<evidence type="ECO:0000256" key="5">
    <source>
        <dbReference type="ARBA" id="ARBA00022989"/>
    </source>
</evidence>
<feature type="domain" description="SMP-LTD" evidence="10">
    <location>
        <begin position="314"/>
        <end position="586"/>
    </location>
</feature>
<evidence type="ECO:0000256" key="7">
    <source>
        <dbReference type="ARBA" id="ARBA00023121"/>
    </source>
</evidence>
<keyword evidence="7" id="KW-0446">Lipid-binding</keyword>
<evidence type="ECO:0000256" key="3">
    <source>
        <dbReference type="ARBA" id="ARBA00022692"/>
    </source>
</evidence>
<proteinExistence type="predicted"/>
<keyword evidence="2" id="KW-0813">Transport</keyword>
<dbReference type="EMBL" id="BTGU01000022">
    <property type="protein sequence ID" value="GMN46119.1"/>
    <property type="molecule type" value="Genomic_DNA"/>
</dbReference>
<evidence type="ECO:0000256" key="2">
    <source>
        <dbReference type="ARBA" id="ARBA00022448"/>
    </source>
</evidence>
<dbReference type="GO" id="GO:0008289">
    <property type="term" value="F:lipid binding"/>
    <property type="evidence" value="ECO:0007669"/>
    <property type="project" value="UniProtKB-KW"/>
</dbReference>
<keyword evidence="3" id="KW-0812">Transmembrane</keyword>
<organism evidence="11 12">
    <name type="scientific">Ficus carica</name>
    <name type="common">Common fig</name>
    <dbReference type="NCBI Taxonomy" id="3494"/>
    <lineage>
        <taxon>Eukaryota</taxon>
        <taxon>Viridiplantae</taxon>
        <taxon>Streptophyta</taxon>
        <taxon>Embryophyta</taxon>
        <taxon>Tracheophyta</taxon>
        <taxon>Spermatophyta</taxon>
        <taxon>Magnoliopsida</taxon>
        <taxon>eudicotyledons</taxon>
        <taxon>Gunneridae</taxon>
        <taxon>Pentapetalae</taxon>
        <taxon>rosids</taxon>
        <taxon>fabids</taxon>
        <taxon>Rosales</taxon>
        <taxon>Moraceae</taxon>
        <taxon>Ficeae</taxon>
        <taxon>Ficus</taxon>
    </lineage>
</organism>
<dbReference type="AlphaFoldDB" id="A0AA88DIM0"/>
<evidence type="ECO:0000256" key="6">
    <source>
        <dbReference type="ARBA" id="ARBA00023055"/>
    </source>
</evidence>
<evidence type="ECO:0000256" key="9">
    <source>
        <dbReference type="SAM" id="MobiDB-lite"/>
    </source>
</evidence>
<dbReference type="GO" id="GO:0006869">
    <property type="term" value="P:lipid transport"/>
    <property type="evidence" value="ECO:0007669"/>
    <property type="project" value="UniProtKB-KW"/>
</dbReference>
<accession>A0AA88DIM0</accession>
<evidence type="ECO:0000256" key="8">
    <source>
        <dbReference type="ARBA" id="ARBA00023136"/>
    </source>
</evidence>
<evidence type="ECO:0000256" key="1">
    <source>
        <dbReference type="ARBA" id="ARBA00004586"/>
    </source>
</evidence>
<gene>
    <name evidence="11" type="ORF">TIFTF001_015299</name>
</gene>
<keyword evidence="12" id="KW-1185">Reference proteome</keyword>
<keyword evidence="4" id="KW-0256">Endoplasmic reticulum</keyword>
<dbReference type="InterPro" id="IPR031468">
    <property type="entry name" value="SMP_LBD"/>
</dbReference>
<evidence type="ECO:0000256" key="4">
    <source>
        <dbReference type="ARBA" id="ARBA00022824"/>
    </source>
</evidence>
<comment type="subcellular location">
    <subcellularLocation>
        <location evidence="1">Endoplasmic reticulum membrane</location>
    </subcellularLocation>
</comment>
<dbReference type="PANTHER" id="PTHR13466">
    <property type="entry name" value="TEX2 PROTEIN-RELATED"/>
    <property type="match status" value="1"/>
</dbReference>
<sequence length="773" mass="86727">MWWLILFCLGIAIGAVAILGAEAFLLLFVVKRLSRKSDQSDRKTDHLDHNQSLDFAYNKQGVVWVLESKKVPKDWLDKAPREQKRKKELFEVSPVRKHARIKDQCLILTESDGSKTTVPLKGCSIEAVSASMLSSRKWAKRYPIKLENKVSAIYKESKTVYIYLETSWEKESWCKALRLVSCDDKSRLDWFLRLQKEFSSYLTSLNAGYPTFMKPSAFQASDLVDRTQKIDGSSSKVRMLWKKFAKKTSKGGAENKLFWKSYQDSAQGTSFFKISQRADAVRRSTEDNSATSSSSTSSHSGSQSQLFGISDADADERIEKIHPSTHSGMLSRYAHNRKLYMSCILVMIIRTLFNMRTPSYIGEVICTDVDPGNIPPYIHGMRVLPMEANEVWAFEVDIEYSGGAVLGIETRLEVRELDPEKSMVGPNSESNSVGDVSSELLEGFEYFGKQLNLAEGTIEEPEHKEEGDSIFDKLKSSKSAVSASTNRSRWKTIVDSIAKQVSQVPISLAVRVTSLRGTLRLHIKPPPSDQLWYGFTSMPDIEFNLDSAVGDHKITSGQIALFLINRIKGAIFESLVLPNCEGICIPWMLAEKEDWVPRKVAPFIWLNQESANDSATGFDHVISNQPRDEKLKTGANSGASNDNSQSNYQSLKNAECNQPISESSDIMPLSSSSTTPSDKTLQELRTPLLANVEAHGAERGKGEEIPESQPASRSLSLSDNQSNAVEEDDSRPKKIGRRARMLDLGKKMGEKFEEKRRHIEEKSKQIVEKMRGP</sequence>
<feature type="region of interest" description="Disordered" evidence="9">
    <location>
        <begin position="696"/>
        <end position="773"/>
    </location>
</feature>
<dbReference type="PANTHER" id="PTHR13466:SF0">
    <property type="entry name" value="SMP-LTD DOMAIN-CONTAINING PROTEIN"/>
    <property type="match status" value="1"/>
</dbReference>
<dbReference type="InterPro" id="IPR057080">
    <property type="entry name" value="PH_SMPa"/>
</dbReference>
<reference evidence="11" key="1">
    <citation type="submission" date="2023-07" db="EMBL/GenBank/DDBJ databases">
        <title>draft genome sequence of fig (Ficus carica).</title>
        <authorList>
            <person name="Takahashi T."/>
            <person name="Nishimura K."/>
        </authorList>
    </citation>
    <scope>NUCLEOTIDE SEQUENCE</scope>
</reference>
<dbReference type="Pfam" id="PF23065">
    <property type="entry name" value="PH_SMPa"/>
    <property type="match status" value="1"/>
</dbReference>
<feature type="region of interest" description="Disordered" evidence="9">
    <location>
        <begin position="629"/>
        <end position="679"/>
    </location>
</feature>
<dbReference type="GO" id="GO:0005789">
    <property type="term" value="C:endoplasmic reticulum membrane"/>
    <property type="evidence" value="ECO:0007669"/>
    <property type="project" value="UniProtKB-SubCell"/>
</dbReference>
<feature type="region of interest" description="Disordered" evidence="9">
    <location>
        <begin position="282"/>
        <end position="306"/>
    </location>
</feature>